<dbReference type="Proteomes" id="UP000265200">
    <property type="component" value="Chromosome 21"/>
</dbReference>
<dbReference type="AlphaFoldDB" id="A0A3P9IU06"/>
<protein>
    <submittedName>
        <fullName evidence="1">Uncharacterized protein</fullName>
    </submittedName>
</protein>
<name>A0A3P9IU06_ORYLA</name>
<organism evidence="1 2">
    <name type="scientific">Oryzias latipes</name>
    <name type="common">Japanese rice fish</name>
    <name type="synonym">Japanese killifish</name>
    <dbReference type="NCBI Taxonomy" id="8090"/>
    <lineage>
        <taxon>Eukaryota</taxon>
        <taxon>Metazoa</taxon>
        <taxon>Chordata</taxon>
        <taxon>Craniata</taxon>
        <taxon>Vertebrata</taxon>
        <taxon>Euteleostomi</taxon>
        <taxon>Actinopterygii</taxon>
        <taxon>Neopterygii</taxon>
        <taxon>Teleostei</taxon>
        <taxon>Neoteleostei</taxon>
        <taxon>Acanthomorphata</taxon>
        <taxon>Ovalentaria</taxon>
        <taxon>Atherinomorphae</taxon>
        <taxon>Beloniformes</taxon>
        <taxon>Adrianichthyidae</taxon>
        <taxon>Oryziinae</taxon>
        <taxon>Oryzias</taxon>
    </lineage>
</organism>
<reference evidence="1" key="4">
    <citation type="submission" date="2025-09" db="UniProtKB">
        <authorList>
            <consortium name="Ensembl"/>
        </authorList>
    </citation>
    <scope>IDENTIFICATION</scope>
    <source>
        <strain evidence="1">HSOK</strain>
    </source>
</reference>
<proteinExistence type="predicted"/>
<reference evidence="1" key="3">
    <citation type="submission" date="2025-08" db="UniProtKB">
        <authorList>
            <consortium name="Ensembl"/>
        </authorList>
    </citation>
    <scope>IDENTIFICATION</scope>
    <source>
        <strain evidence="1">HSOK</strain>
    </source>
</reference>
<evidence type="ECO:0000313" key="2">
    <source>
        <dbReference type="Proteomes" id="UP000265200"/>
    </source>
</evidence>
<evidence type="ECO:0000313" key="1">
    <source>
        <dbReference type="Ensembl" id="ENSORLP00015023363.1"/>
    </source>
</evidence>
<reference key="1">
    <citation type="journal article" date="2007" name="Nature">
        <title>The medaka draft genome and insights into vertebrate genome evolution.</title>
        <authorList>
            <person name="Kasahara M."/>
            <person name="Naruse K."/>
            <person name="Sasaki S."/>
            <person name="Nakatani Y."/>
            <person name="Qu W."/>
            <person name="Ahsan B."/>
            <person name="Yamada T."/>
            <person name="Nagayasu Y."/>
            <person name="Doi K."/>
            <person name="Kasai Y."/>
            <person name="Jindo T."/>
            <person name="Kobayashi D."/>
            <person name="Shimada A."/>
            <person name="Toyoda A."/>
            <person name="Kuroki Y."/>
            <person name="Fujiyama A."/>
            <person name="Sasaki T."/>
            <person name="Shimizu A."/>
            <person name="Asakawa S."/>
            <person name="Shimizu N."/>
            <person name="Hashimoto S."/>
            <person name="Yang J."/>
            <person name="Lee Y."/>
            <person name="Matsushima K."/>
            <person name="Sugano S."/>
            <person name="Sakaizumi M."/>
            <person name="Narita T."/>
            <person name="Ohishi K."/>
            <person name="Haga S."/>
            <person name="Ohta F."/>
            <person name="Nomoto H."/>
            <person name="Nogata K."/>
            <person name="Morishita T."/>
            <person name="Endo T."/>
            <person name="Shin-I T."/>
            <person name="Takeda H."/>
            <person name="Morishita S."/>
            <person name="Kohara Y."/>
        </authorList>
    </citation>
    <scope>NUCLEOTIDE SEQUENCE [LARGE SCALE GENOMIC DNA]</scope>
    <source>
        <strain>Hd-rR</strain>
    </source>
</reference>
<accession>A0A3P9IU06</accession>
<dbReference type="Ensembl" id="ENSORLT00015010711.1">
    <property type="protein sequence ID" value="ENSORLP00015023363.1"/>
    <property type="gene ID" value="ENSORLG00015003261.1"/>
</dbReference>
<reference evidence="1 2" key="2">
    <citation type="submission" date="2017-04" db="EMBL/GenBank/DDBJ databases">
        <title>CpG methylation of centromeres and impact of large insertions on vertebrate speciation.</title>
        <authorList>
            <person name="Ichikawa K."/>
            <person name="Yoshimura J."/>
            <person name="Morishita S."/>
        </authorList>
    </citation>
    <scope>NUCLEOTIDE SEQUENCE</scope>
    <source>
        <strain evidence="1 2">HSOK</strain>
    </source>
</reference>
<sequence length="214" mass="24448">STLPEEQSVTLSVTDFFRELGIPTVRDGTSCEVLSKSTTEISDSDAAKEVYNLKLKNIFKKIFGSLIKKRNMTMLNVRPFMVENDLHVKPGGEDVLDEYKSENSLKHGTRRKLVNILVSHMTELHGLVFFFYDAQKGTGYLAWCLKTISRKKYQRPVKGLAQIIEEAKHLTRTNELFQLLKAAEKLAENDETSKHYIVYRYDSVHCIISVQSGK</sequence>